<keyword evidence="2" id="KW-1185">Reference proteome</keyword>
<dbReference type="Proteomes" id="UP001165083">
    <property type="component" value="Unassembled WGS sequence"/>
</dbReference>
<protein>
    <submittedName>
        <fullName evidence="1">Unnamed protein product</fullName>
    </submittedName>
</protein>
<dbReference type="Gene3D" id="1.10.510.10">
    <property type="entry name" value="Transferase(Phosphotransferase) domain 1"/>
    <property type="match status" value="1"/>
</dbReference>
<gene>
    <name evidence="1" type="ORF">Plil01_000004900</name>
</gene>
<evidence type="ECO:0000313" key="2">
    <source>
        <dbReference type="Proteomes" id="UP001165083"/>
    </source>
</evidence>
<dbReference type="InterPro" id="IPR011009">
    <property type="entry name" value="Kinase-like_dom_sf"/>
</dbReference>
<accession>A0A9W6TBB8</accession>
<dbReference type="SUPFAM" id="SSF56112">
    <property type="entry name" value="Protein kinase-like (PK-like)"/>
    <property type="match status" value="1"/>
</dbReference>
<comment type="caution">
    <text evidence="1">The sequence shown here is derived from an EMBL/GenBank/DDBJ whole genome shotgun (WGS) entry which is preliminary data.</text>
</comment>
<evidence type="ECO:0000313" key="1">
    <source>
        <dbReference type="EMBL" id="GMF09115.1"/>
    </source>
</evidence>
<sequence>MNEGQNACKRLHDRLKEHFKDLVNMQNNEQLPSSDTLDKHVDIMSKSIHLLLLSDDDVRENLRNGIIPARPENIPDEAWELVISMTNINPTKRVSIGHVVKTMSVLAEKECAQQQQELTETTPASLATVIPTETSSTKLSTTDLKADAASSREIVNLLEALSTGSADKKEAVLFLLSRNVLMMMNFGL</sequence>
<dbReference type="AlphaFoldDB" id="A0A9W6TBB8"/>
<dbReference type="OrthoDB" id="10592689at2759"/>
<reference evidence="1" key="1">
    <citation type="submission" date="2023-04" db="EMBL/GenBank/DDBJ databases">
        <title>Phytophthora lilii NBRC 32176.</title>
        <authorList>
            <person name="Ichikawa N."/>
            <person name="Sato H."/>
            <person name="Tonouchi N."/>
        </authorList>
    </citation>
    <scope>NUCLEOTIDE SEQUENCE</scope>
    <source>
        <strain evidence="1">NBRC 32176</strain>
    </source>
</reference>
<organism evidence="1 2">
    <name type="scientific">Phytophthora lilii</name>
    <dbReference type="NCBI Taxonomy" id="2077276"/>
    <lineage>
        <taxon>Eukaryota</taxon>
        <taxon>Sar</taxon>
        <taxon>Stramenopiles</taxon>
        <taxon>Oomycota</taxon>
        <taxon>Peronosporomycetes</taxon>
        <taxon>Peronosporales</taxon>
        <taxon>Peronosporaceae</taxon>
        <taxon>Phytophthora</taxon>
    </lineage>
</organism>
<name>A0A9W6TBB8_9STRA</name>
<proteinExistence type="predicted"/>
<dbReference type="EMBL" id="BSXW01000001">
    <property type="protein sequence ID" value="GMF09115.1"/>
    <property type="molecule type" value="Genomic_DNA"/>
</dbReference>